<dbReference type="CDD" id="cd02149">
    <property type="entry name" value="NfsB-like"/>
    <property type="match status" value="1"/>
</dbReference>
<keyword evidence="4" id="KW-0288">FMN</keyword>
<dbReference type="Gene3D" id="3.40.109.10">
    <property type="entry name" value="NADH Oxidase"/>
    <property type="match status" value="1"/>
</dbReference>
<evidence type="ECO:0000256" key="5">
    <source>
        <dbReference type="ARBA" id="ARBA00022857"/>
    </source>
</evidence>
<proteinExistence type="inferred from homology"/>
<dbReference type="InterPro" id="IPR029479">
    <property type="entry name" value="Nitroreductase"/>
</dbReference>
<comment type="caution">
    <text evidence="8">The sequence shown here is derived from an EMBL/GenBank/DDBJ whole genome shotgun (WGS) entry which is preliminary data.</text>
</comment>
<name>A0A2P7R6A0_9GAMM</name>
<evidence type="ECO:0000256" key="4">
    <source>
        <dbReference type="ARBA" id="ARBA00022643"/>
    </source>
</evidence>
<comment type="similarity">
    <text evidence="2">Belongs to the nitroreductase family.</text>
</comment>
<protein>
    <submittedName>
        <fullName evidence="8">NAD(P)H-dependent oxidoreductase</fullName>
    </submittedName>
</protein>
<evidence type="ECO:0000313" key="8">
    <source>
        <dbReference type="EMBL" id="PSJ45722.1"/>
    </source>
</evidence>
<dbReference type="AlphaFoldDB" id="A0A2P7R6A0"/>
<keyword evidence="5" id="KW-0521">NADP</keyword>
<gene>
    <name evidence="8" type="ORF">C7H85_10100</name>
</gene>
<accession>A0A2P7R6A0</accession>
<dbReference type="InterPro" id="IPR033878">
    <property type="entry name" value="NfsB-like"/>
</dbReference>
<evidence type="ECO:0000259" key="7">
    <source>
        <dbReference type="Pfam" id="PF00881"/>
    </source>
</evidence>
<organism evidence="8 9">
    <name type="scientific">Zobellella endophytica</name>
    <dbReference type="NCBI Taxonomy" id="2116700"/>
    <lineage>
        <taxon>Bacteria</taxon>
        <taxon>Pseudomonadati</taxon>
        <taxon>Pseudomonadota</taxon>
        <taxon>Gammaproteobacteria</taxon>
        <taxon>Aeromonadales</taxon>
        <taxon>Aeromonadaceae</taxon>
        <taxon>Zobellella</taxon>
    </lineage>
</organism>
<evidence type="ECO:0000256" key="6">
    <source>
        <dbReference type="ARBA" id="ARBA00023002"/>
    </source>
</evidence>
<dbReference type="OrthoDB" id="9809288at2"/>
<evidence type="ECO:0000313" key="9">
    <source>
        <dbReference type="Proteomes" id="UP000240243"/>
    </source>
</evidence>
<dbReference type="RefSeq" id="WP_106729585.1">
    <property type="nucleotide sequence ID" value="NZ_PXYG01000003.1"/>
</dbReference>
<evidence type="ECO:0000256" key="1">
    <source>
        <dbReference type="ARBA" id="ARBA00001917"/>
    </source>
</evidence>
<evidence type="ECO:0000256" key="2">
    <source>
        <dbReference type="ARBA" id="ARBA00007118"/>
    </source>
</evidence>
<dbReference type="SUPFAM" id="SSF55469">
    <property type="entry name" value="FMN-dependent nitroreductase-like"/>
    <property type="match status" value="1"/>
</dbReference>
<feature type="domain" description="Nitroreductase" evidence="7">
    <location>
        <begin position="8"/>
        <end position="184"/>
    </location>
</feature>
<dbReference type="Pfam" id="PF00881">
    <property type="entry name" value="Nitroreductase"/>
    <property type="match status" value="1"/>
</dbReference>
<keyword evidence="3" id="KW-0285">Flavoprotein</keyword>
<sequence>MNIISALQWRYSVKRFAPEPVAPALLHQLLEATGLSASAFGLQPYRLLLVESPALRRRLLAHSMGQHKVVEAPHLLVLAADVGPDERLVSRYLARLAEVRGADAAALSAMSDHYLSFLAAQSPGARREWAHQQAYIALGTLLAGAALLGIDSCPMTGINPAGYDRELGLAEQGLATTAICTLGYRHPEDAQAGLAKVRLAYDELVRRY</sequence>
<comment type="cofactor">
    <cofactor evidence="1">
        <name>FMN</name>
        <dbReference type="ChEBI" id="CHEBI:58210"/>
    </cofactor>
</comment>
<reference evidence="8 9" key="1">
    <citation type="submission" date="2018-03" db="EMBL/GenBank/DDBJ databases">
        <title>The draft genome of Zobellella sp. 59N8.</title>
        <authorList>
            <person name="Liu L."/>
            <person name="Li L."/>
            <person name="Zhang X."/>
            <person name="Liang L."/>
            <person name="Wang T."/>
        </authorList>
    </citation>
    <scope>NUCLEOTIDE SEQUENCE [LARGE SCALE GENOMIC DNA]</scope>
    <source>
        <strain evidence="8 9">59N8</strain>
    </source>
</reference>
<keyword evidence="9" id="KW-1185">Reference proteome</keyword>
<dbReference type="GO" id="GO:0016491">
    <property type="term" value="F:oxidoreductase activity"/>
    <property type="evidence" value="ECO:0007669"/>
    <property type="project" value="UniProtKB-KW"/>
</dbReference>
<evidence type="ECO:0000256" key="3">
    <source>
        <dbReference type="ARBA" id="ARBA00022630"/>
    </source>
</evidence>
<dbReference type="EMBL" id="PXYG01000003">
    <property type="protein sequence ID" value="PSJ45722.1"/>
    <property type="molecule type" value="Genomic_DNA"/>
</dbReference>
<dbReference type="PANTHER" id="PTHR43673">
    <property type="entry name" value="NAD(P)H NITROREDUCTASE YDGI-RELATED"/>
    <property type="match status" value="1"/>
</dbReference>
<keyword evidence="6" id="KW-0560">Oxidoreductase</keyword>
<dbReference type="Proteomes" id="UP000240243">
    <property type="component" value="Unassembled WGS sequence"/>
</dbReference>
<dbReference type="PANTHER" id="PTHR43673:SF2">
    <property type="entry name" value="NITROREDUCTASE"/>
    <property type="match status" value="1"/>
</dbReference>
<dbReference type="InterPro" id="IPR000415">
    <property type="entry name" value="Nitroreductase-like"/>
</dbReference>